<feature type="compositionally biased region" description="Pro residues" evidence="5">
    <location>
        <begin position="420"/>
        <end position="432"/>
    </location>
</feature>
<dbReference type="PANTHER" id="PTHR28013">
    <property type="entry name" value="PROTEIN DCV1-RELATED"/>
    <property type="match status" value="1"/>
</dbReference>
<sequence>MGLLRPATPLSVIFFVAFVLLLLSTLSTPIIHAIPLGAFQGYNFGVFGYCKGDQCSGFKIGYSTDNLFTGPNANDFTLPSSTRHSLSAILIVHPIAAFLVLICFGLACAAHFHSPSHSPRYLLGLLILTVPTLLVTLLAFLVDILLFVPHMQWGGWIVLAATILIIASSVVTCAMRRTLVSRKARKKRIAENAEMNGANYYENMNQNRLMADELPRADSPPPMSGTTAADKAGVASFATFEMKHTNSAGSGEGTLPNNNDDRTPLNPTREQSIRSASTGRRPYGPQGGEDMPPMPHGRPSMESNGNGMGGRPSRDQYGNIIPAAAAMGMAGDLPSPGLRHQGSQGSMGSNRSGGYQRGGRAGYGPPGRGYGPPRGGYGGPPRGGYGPREGFRGQGPPPPGWRGRGGYGPPPGMMRGGGRPGPPPGYAGPPPNDGYYSGPRSGPASPTMDGPPPPMHDEFVAGPIGQAIEMDERHGSPPIAGQRSEVASPYGLRDSDGDVAGMVGLQQGRNSPMRRESERSSAMRSTSDYSDQYVLLHESGDPESLQINSTYVPPRAQWQQQPPPMHHQDSDSSRGLSSTAAPSSRALPLSPVAGSPRSPLGMHAPHHARGGSDAYYEDVDPRFAVDPASEVGHSDHAGPLPTALTPGGYGPPYANQRMPTPTNTTTQDPNLLQAPARTFHNNSVAPQDRSNIPSYVSGTSVGAGDASSGSAVVASGVDTDNAHSTPSLDRPPSDGLVAGGSNGTGPDNSYENLPMGARSPGEGSEASHFTSISQRPINPDWRPQGGSAYGGSMMGPPPSSASAAQRRREDVILTANPDFALPGMSPIGRGRGRGRGGGMAGMSRMASPPIQPAMVPGGRYPTDI</sequence>
<name>A0AAE0TPJ8_9PEZI</name>
<comment type="subcellular location">
    <subcellularLocation>
        <location evidence="1">Membrane</location>
        <topology evidence="1">Multi-pass membrane protein</topology>
    </subcellularLocation>
</comment>
<feature type="region of interest" description="Disordered" evidence="5">
    <location>
        <begin position="818"/>
        <end position="864"/>
    </location>
</feature>
<protein>
    <submittedName>
        <fullName evidence="7">Regulator of ime2</fullName>
    </submittedName>
</protein>
<dbReference type="AlphaFoldDB" id="A0AAE0TPJ8"/>
<evidence type="ECO:0000256" key="5">
    <source>
        <dbReference type="SAM" id="MobiDB-lite"/>
    </source>
</evidence>
<evidence type="ECO:0000313" key="8">
    <source>
        <dbReference type="Proteomes" id="UP001274830"/>
    </source>
</evidence>
<accession>A0AAE0TPJ8</accession>
<dbReference type="Proteomes" id="UP001274830">
    <property type="component" value="Unassembled WGS sequence"/>
</dbReference>
<evidence type="ECO:0000256" key="2">
    <source>
        <dbReference type="ARBA" id="ARBA00022692"/>
    </source>
</evidence>
<dbReference type="InterPro" id="IPR009571">
    <property type="entry name" value="SUR7/Rim9-like_fungi"/>
</dbReference>
<keyword evidence="2 6" id="KW-0812">Transmembrane</keyword>
<dbReference type="GO" id="GO:0032153">
    <property type="term" value="C:cell division site"/>
    <property type="evidence" value="ECO:0007669"/>
    <property type="project" value="TreeGrafter"/>
</dbReference>
<feature type="compositionally biased region" description="Low complexity" evidence="5">
    <location>
        <begin position="696"/>
        <end position="719"/>
    </location>
</feature>
<feature type="compositionally biased region" description="Polar residues" evidence="5">
    <location>
        <begin position="341"/>
        <end position="352"/>
    </location>
</feature>
<comment type="caution">
    <text evidence="7">The sequence shown here is derived from an EMBL/GenBank/DDBJ whole genome shotgun (WGS) entry which is preliminary data.</text>
</comment>
<dbReference type="EMBL" id="JAUTXT010000052">
    <property type="protein sequence ID" value="KAK3670684.1"/>
    <property type="molecule type" value="Genomic_DNA"/>
</dbReference>
<feature type="transmembrane region" description="Helical" evidence="6">
    <location>
        <begin position="86"/>
        <end position="109"/>
    </location>
</feature>
<organism evidence="7 8">
    <name type="scientific">Recurvomyces mirabilis</name>
    <dbReference type="NCBI Taxonomy" id="574656"/>
    <lineage>
        <taxon>Eukaryota</taxon>
        <taxon>Fungi</taxon>
        <taxon>Dikarya</taxon>
        <taxon>Ascomycota</taxon>
        <taxon>Pezizomycotina</taxon>
        <taxon>Dothideomycetes</taxon>
        <taxon>Dothideomycetidae</taxon>
        <taxon>Mycosphaerellales</taxon>
        <taxon>Teratosphaeriaceae</taxon>
        <taxon>Recurvomyces</taxon>
    </lineage>
</organism>
<dbReference type="Pfam" id="PF06687">
    <property type="entry name" value="SUR7"/>
    <property type="match status" value="1"/>
</dbReference>
<feature type="compositionally biased region" description="Gly residues" evidence="5">
    <location>
        <begin position="355"/>
        <end position="387"/>
    </location>
</feature>
<dbReference type="RefSeq" id="XP_064692955.1">
    <property type="nucleotide sequence ID" value="XM_064839712.1"/>
</dbReference>
<feature type="transmembrane region" description="Helical" evidence="6">
    <location>
        <begin position="121"/>
        <end position="147"/>
    </location>
</feature>
<feature type="compositionally biased region" description="Low complexity" evidence="5">
    <location>
        <begin position="660"/>
        <end position="673"/>
    </location>
</feature>
<feature type="compositionally biased region" description="Polar residues" evidence="5">
    <location>
        <begin position="679"/>
        <end position="694"/>
    </location>
</feature>
<dbReference type="InterPro" id="IPR051380">
    <property type="entry name" value="pH-response_reg_palI/RIM9"/>
</dbReference>
<evidence type="ECO:0000256" key="3">
    <source>
        <dbReference type="ARBA" id="ARBA00022989"/>
    </source>
</evidence>
<feature type="compositionally biased region" description="Polar residues" evidence="5">
    <location>
        <begin position="573"/>
        <end position="582"/>
    </location>
</feature>
<keyword evidence="8" id="KW-1185">Reference proteome</keyword>
<feature type="compositionally biased region" description="Polar residues" evidence="5">
    <location>
        <begin position="265"/>
        <end position="278"/>
    </location>
</feature>
<evidence type="ECO:0000256" key="4">
    <source>
        <dbReference type="ARBA" id="ARBA00023136"/>
    </source>
</evidence>
<feature type="transmembrane region" description="Helical" evidence="6">
    <location>
        <begin position="153"/>
        <end position="175"/>
    </location>
</feature>
<evidence type="ECO:0000256" key="1">
    <source>
        <dbReference type="ARBA" id="ARBA00004141"/>
    </source>
</evidence>
<feature type="compositionally biased region" description="Polar residues" evidence="5">
    <location>
        <begin position="767"/>
        <end position="776"/>
    </location>
</feature>
<reference evidence="7" key="1">
    <citation type="submission" date="2023-07" db="EMBL/GenBank/DDBJ databases">
        <title>Black Yeasts Isolated from many extreme environments.</title>
        <authorList>
            <person name="Coleine C."/>
            <person name="Stajich J.E."/>
            <person name="Selbmann L."/>
        </authorList>
    </citation>
    <scope>NUCLEOTIDE SEQUENCE</scope>
    <source>
        <strain evidence="7">CCFEE 5485</strain>
    </source>
</reference>
<dbReference type="GO" id="GO:0005886">
    <property type="term" value="C:plasma membrane"/>
    <property type="evidence" value="ECO:0007669"/>
    <property type="project" value="InterPro"/>
</dbReference>
<evidence type="ECO:0000313" key="7">
    <source>
        <dbReference type="EMBL" id="KAK3670684.1"/>
    </source>
</evidence>
<gene>
    <name evidence="7" type="primary">RIM9</name>
    <name evidence="7" type="ORF">LTR78_009376</name>
</gene>
<dbReference type="GeneID" id="89964257"/>
<dbReference type="GO" id="GO:0035838">
    <property type="term" value="C:growing cell tip"/>
    <property type="evidence" value="ECO:0007669"/>
    <property type="project" value="TreeGrafter"/>
</dbReference>
<keyword evidence="3 6" id="KW-1133">Transmembrane helix</keyword>
<feature type="region of interest" description="Disordered" evidence="5">
    <location>
        <begin position="245"/>
        <end position="780"/>
    </location>
</feature>
<proteinExistence type="predicted"/>
<dbReference type="PANTHER" id="PTHR28013:SF3">
    <property type="entry name" value="PROTEIN DCV1-RELATED"/>
    <property type="match status" value="1"/>
</dbReference>
<keyword evidence="4 6" id="KW-0472">Membrane</keyword>
<evidence type="ECO:0000256" key="6">
    <source>
        <dbReference type="SAM" id="Phobius"/>
    </source>
</evidence>